<dbReference type="AlphaFoldDB" id="A0A7W9AL44"/>
<evidence type="ECO:0000313" key="1">
    <source>
        <dbReference type="EMBL" id="MBB5687414.1"/>
    </source>
</evidence>
<evidence type="ECO:0008006" key="3">
    <source>
        <dbReference type="Google" id="ProtNLM"/>
    </source>
</evidence>
<dbReference type="Proteomes" id="UP000549617">
    <property type="component" value="Unassembled WGS sequence"/>
</dbReference>
<evidence type="ECO:0000313" key="2">
    <source>
        <dbReference type="Proteomes" id="UP000549617"/>
    </source>
</evidence>
<gene>
    <name evidence="1" type="ORF">FHS49_003442</name>
</gene>
<reference evidence="1 2" key="1">
    <citation type="submission" date="2020-08" db="EMBL/GenBank/DDBJ databases">
        <title>Genomic Encyclopedia of Type Strains, Phase IV (KMG-IV): sequencing the most valuable type-strain genomes for metagenomic binning, comparative biology and taxonomic classification.</title>
        <authorList>
            <person name="Goeker M."/>
        </authorList>
    </citation>
    <scope>NUCLEOTIDE SEQUENCE [LARGE SCALE GENOMIC DNA]</scope>
    <source>
        <strain evidence="1 2">DSM 25079</strain>
    </source>
</reference>
<accession>A0A7W9AL44</accession>
<dbReference type="Pfam" id="PF13563">
    <property type="entry name" value="2_5_RNA_ligase2"/>
    <property type="match status" value="1"/>
</dbReference>
<protein>
    <recommendedName>
        <fullName evidence="3">2'-5' RNA ligase family protein</fullName>
    </recommendedName>
</protein>
<proteinExistence type="predicted"/>
<comment type="caution">
    <text evidence="1">The sequence shown here is derived from an EMBL/GenBank/DDBJ whole genome shotgun (WGS) entry which is preliminary data.</text>
</comment>
<sequence>MRRAHFPPERNVIPAHLTLFHHLPPSIEGELRACLARATRGIPAPVARIAGLMNLGRGTAFRIESPALEDIRADLAARFSTLLTPQDQAGWRPHVTIQNKVTPEDARALQRDLQAGFTPRPLAIRGLAAWYYRGGPWEALSRHAFG</sequence>
<dbReference type="SUPFAM" id="SSF55144">
    <property type="entry name" value="LigT-like"/>
    <property type="match status" value="1"/>
</dbReference>
<name>A0A7W9AL44_9SPHN</name>
<organism evidence="1 2">
    <name type="scientific">Sphingobium boeckii</name>
    <dbReference type="NCBI Taxonomy" id="1082345"/>
    <lineage>
        <taxon>Bacteria</taxon>
        <taxon>Pseudomonadati</taxon>
        <taxon>Pseudomonadota</taxon>
        <taxon>Alphaproteobacteria</taxon>
        <taxon>Sphingomonadales</taxon>
        <taxon>Sphingomonadaceae</taxon>
        <taxon>Sphingobium</taxon>
    </lineage>
</organism>
<dbReference type="Gene3D" id="3.90.1140.10">
    <property type="entry name" value="Cyclic phosphodiesterase"/>
    <property type="match status" value="1"/>
</dbReference>
<keyword evidence="2" id="KW-1185">Reference proteome</keyword>
<dbReference type="InterPro" id="IPR009097">
    <property type="entry name" value="Cyclic_Pdiesterase"/>
</dbReference>
<dbReference type="EMBL" id="JACIJC010000005">
    <property type="protein sequence ID" value="MBB5687414.1"/>
    <property type="molecule type" value="Genomic_DNA"/>
</dbReference>